<feature type="compositionally biased region" description="Basic and acidic residues" evidence="2">
    <location>
        <begin position="565"/>
        <end position="575"/>
    </location>
</feature>
<gene>
    <name evidence="4" type="primary">LOC129328214</name>
</gene>
<feature type="compositionally biased region" description="Basic and acidic residues" evidence="2">
    <location>
        <begin position="235"/>
        <end position="256"/>
    </location>
</feature>
<feature type="region of interest" description="Disordered" evidence="2">
    <location>
        <begin position="1"/>
        <end position="131"/>
    </location>
</feature>
<organism evidence="3 4">
    <name type="scientific">Eublepharis macularius</name>
    <name type="common">Leopard gecko</name>
    <name type="synonym">Cyrtodactylus macularius</name>
    <dbReference type="NCBI Taxonomy" id="481883"/>
    <lineage>
        <taxon>Eukaryota</taxon>
        <taxon>Metazoa</taxon>
        <taxon>Chordata</taxon>
        <taxon>Craniata</taxon>
        <taxon>Vertebrata</taxon>
        <taxon>Euteleostomi</taxon>
        <taxon>Lepidosauria</taxon>
        <taxon>Squamata</taxon>
        <taxon>Bifurcata</taxon>
        <taxon>Gekkota</taxon>
        <taxon>Eublepharidae</taxon>
        <taxon>Eublepharinae</taxon>
        <taxon>Eublepharis</taxon>
    </lineage>
</organism>
<keyword evidence="1" id="KW-0175">Coiled coil</keyword>
<feature type="region of interest" description="Disordered" evidence="2">
    <location>
        <begin position="231"/>
        <end position="309"/>
    </location>
</feature>
<feature type="compositionally biased region" description="Basic residues" evidence="2">
    <location>
        <begin position="96"/>
        <end position="110"/>
    </location>
</feature>
<sequence>MFRPSSSRSGLSCSGRSKESSSSGSRSSRSGVSTRGRSPRRSPSPRGRRRLSPSSSRSSRRSPSPRRTSRVRSPSGGSQTRRGSEQRDGSLSRRISLGRHSRFACRHSPSRHSESSEEQSLQTAASNERYSIDLLERRRLSDRLGSPVDSQSDVDRDDFTDYPVFSRCLSYHQSLERYSSPERSPPSSFNRRYNKDYHSKDVSLYQLDFDMSYDHLQDISRETDRDIKLHRKHLHSPEKRGRDPKRHPCDREDRQLDVSMDPQGFLPGKQNYYKRNLSRSPSPACSDEDFKEVENSETKRSTCQDMSSSGSVIHGLTNSMQSPEPQFLHRPEKAPALPKKSVLKNRVDEPSLQVNNFLKFSNKNTIAKSANKEYQASVDNWRIFSGVQQNTFHSEQNFKSFLRQKDYQESMSESADLHDDFLLPHERAIQDGSGFLRILDRMVDSSNIQEQRRCSFLDVENEEKFLYDDDEDDANIKYPSTENLTMDSWKESLSLNPRSLSPIKSIEPNTSDGSRIEYEKISDLLKAIGLDIGVSEIGKGAARTEERLHGKKTLRSLDGLSVISHKPDSNEKDCIRSISHSPESSQKNSLSPCGSFQPSNDTSSVSISEHTKSKTLGNNNSGGSSEQSFPPVSATVSAPPSLPILPLPTPLISQYPVSHFSAFTTAQLLPNHPPPTMAPPIYNAYGHYMAYSASAWPMYTPPLRQSNPALSGVNGLVSVTMPPKPIRSNLRIIETVSTVKKNPEKKINKSVLLKIPITPNSRLRSQSSVGGTTERISERNPASEMPKVTEEDKLVSKKEAWQKKLQFLKTELDRRSKQQLQMLCNKCKKKDPLLAEVNRVQENIVKEIAQLQTESRIAETKHSQFEKISHVIKILEMPCKKASENADSLEEEKSDNTKTQENTSNSVKVMDDKEKLRAEQETRKRKLQDLKSELSRLSGQGGQILRNKNIKYKDVLLAELEHTEQKILNEINQLQLETETVEKTQSELDKDCLNKNPVCDEWRNLDHQAGLSLLQETDCNLKRKWCRKEKEDRDERSAKMARKEESAITNELREEGLPTKDILYVLTTT</sequence>
<dbReference type="PANTHER" id="PTHR15577:SF2">
    <property type="entry name" value="ZINC FINGER PROTEIN 318"/>
    <property type="match status" value="1"/>
</dbReference>
<feature type="compositionally biased region" description="Basic residues" evidence="2">
    <location>
        <begin position="58"/>
        <end position="70"/>
    </location>
</feature>
<feature type="compositionally biased region" description="Basic and acidic residues" evidence="2">
    <location>
        <begin position="82"/>
        <end position="91"/>
    </location>
</feature>
<dbReference type="AlphaFoldDB" id="A0AA97J8X3"/>
<feature type="region of interest" description="Disordered" evidence="2">
    <location>
        <begin position="562"/>
        <end position="635"/>
    </location>
</feature>
<dbReference type="GO" id="GO:0005654">
    <property type="term" value="C:nucleoplasm"/>
    <property type="evidence" value="ECO:0007669"/>
    <property type="project" value="TreeGrafter"/>
</dbReference>
<reference evidence="4" key="1">
    <citation type="submission" date="2025-08" db="UniProtKB">
        <authorList>
            <consortium name="RefSeq"/>
        </authorList>
    </citation>
    <scope>IDENTIFICATION</scope>
    <source>
        <tissue evidence="4">Blood</tissue>
    </source>
</reference>
<dbReference type="GO" id="GO:0045893">
    <property type="term" value="P:positive regulation of DNA-templated transcription"/>
    <property type="evidence" value="ECO:0007669"/>
    <property type="project" value="TreeGrafter"/>
</dbReference>
<protein>
    <submittedName>
        <fullName evidence="4">Zinc finger protein 318-like</fullName>
    </submittedName>
</protein>
<evidence type="ECO:0000313" key="3">
    <source>
        <dbReference type="Proteomes" id="UP001190640"/>
    </source>
</evidence>
<feature type="compositionally biased region" description="Polar residues" evidence="2">
    <location>
        <begin position="578"/>
        <end position="608"/>
    </location>
</feature>
<feature type="compositionally biased region" description="Low complexity" evidence="2">
    <location>
        <begin position="617"/>
        <end position="635"/>
    </location>
</feature>
<dbReference type="PANTHER" id="PTHR15577">
    <property type="entry name" value="ZINC FINGER CONTAINING PROTEIN"/>
    <property type="match status" value="1"/>
</dbReference>
<feature type="coiled-coil region" evidence="1">
    <location>
        <begin position="791"/>
        <end position="854"/>
    </location>
</feature>
<name>A0AA97J8X3_EUBMA</name>
<evidence type="ECO:0000256" key="1">
    <source>
        <dbReference type="SAM" id="Coils"/>
    </source>
</evidence>
<dbReference type="KEGG" id="emc:129328214"/>
<dbReference type="Proteomes" id="UP001190640">
    <property type="component" value="Chromosome 1"/>
</dbReference>
<feature type="compositionally biased region" description="Polar residues" evidence="2">
    <location>
        <begin position="762"/>
        <end position="771"/>
    </location>
</feature>
<proteinExistence type="predicted"/>
<accession>A0AA97J8X3</accession>
<evidence type="ECO:0000256" key="2">
    <source>
        <dbReference type="SAM" id="MobiDB-lite"/>
    </source>
</evidence>
<dbReference type="InterPro" id="IPR055309">
    <property type="entry name" value="Znf318-like"/>
</dbReference>
<dbReference type="RefSeq" id="XP_054833091.1">
    <property type="nucleotide sequence ID" value="XM_054977116.1"/>
</dbReference>
<feature type="compositionally biased region" description="Polar residues" evidence="2">
    <location>
        <begin position="897"/>
        <end position="907"/>
    </location>
</feature>
<feature type="region of interest" description="Disordered" evidence="2">
    <location>
        <begin position="1032"/>
        <end position="1052"/>
    </location>
</feature>
<dbReference type="GeneID" id="129328214"/>
<feature type="compositionally biased region" description="Basic and acidic residues" evidence="2">
    <location>
        <begin position="909"/>
        <end position="928"/>
    </location>
</feature>
<feature type="compositionally biased region" description="Low complexity" evidence="2">
    <location>
        <begin position="1"/>
        <end position="36"/>
    </location>
</feature>
<keyword evidence="3" id="KW-1185">Reference proteome</keyword>
<feature type="region of interest" description="Disordered" evidence="2">
    <location>
        <begin position="883"/>
        <end position="928"/>
    </location>
</feature>
<evidence type="ECO:0000313" key="4">
    <source>
        <dbReference type="RefSeq" id="XP_054833091.1"/>
    </source>
</evidence>
<feature type="compositionally biased region" description="Basic and acidic residues" evidence="2">
    <location>
        <begin position="292"/>
        <end position="302"/>
    </location>
</feature>
<feature type="region of interest" description="Disordered" evidence="2">
    <location>
        <begin position="762"/>
        <end position="791"/>
    </location>
</feature>
<dbReference type="GO" id="GO:0045892">
    <property type="term" value="P:negative regulation of DNA-templated transcription"/>
    <property type="evidence" value="ECO:0007669"/>
    <property type="project" value="TreeGrafter"/>
</dbReference>